<evidence type="ECO:0000313" key="1">
    <source>
        <dbReference type="EMBL" id="SBV94094.1"/>
    </source>
</evidence>
<protein>
    <submittedName>
        <fullName evidence="1">Rhodospirillum photometricum DSM 122 draft genome sequence (Modular protein)</fullName>
    </submittedName>
</protein>
<accession>A0A212J3X5</accession>
<dbReference type="AlphaFoldDB" id="A0A212J3X5"/>
<reference evidence="1" key="1">
    <citation type="submission" date="2016-04" db="EMBL/GenBank/DDBJ databases">
        <authorList>
            <person name="Evans L.H."/>
            <person name="Alamgir A."/>
            <person name="Owens N."/>
            <person name="Weber N.D."/>
            <person name="Virtaneva K."/>
            <person name="Barbian K."/>
            <person name="Babar A."/>
            <person name="Rosenke K."/>
        </authorList>
    </citation>
    <scope>NUCLEOTIDE SEQUENCE</scope>
    <source>
        <strain evidence="1">86</strain>
    </source>
</reference>
<name>A0A212J3X5_9PROT</name>
<organism evidence="1">
    <name type="scientific">uncultured Alphaproteobacteria bacterium</name>
    <dbReference type="NCBI Taxonomy" id="91750"/>
    <lineage>
        <taxon>Bacteria</taxon>
        <taxon>Pseudomonadati</taxon>
        <taxon>Pseudomonadota</taxon>
        <taxon>Alphaproteobacteria</taxon>
        <taxon>environmental samples</taxon>
    </lineage>
</organism>
<gene>
    <name evidence="1" type="ORF">KL86APRO_10468</name>
</gene>
<proteinExistence type="predicted"/>
<dbReference type="EMBL" id="FLUO01000001">
    <property type="protein sequence ID" value="SBV94094.1"/>
    <property type="molecule type" value="Genomic_DNA"/>
</dbReference>
<sequence>MLRALGFFRGVAERLPEDAVDAWGVMMKAFPGSFPWDAFDRLPLDRYGEAYALAVECLEAEAEAIRAANKG</sequence>